<dbReference type="EMBL" id="HACG01034915">
    <property type="protein sequence ID" value="CEK81780.1"/>
    <property type="molecule type" value="Transcribed_RNA"/>
</dbReference>
<name>A0A0B7APD3_9EUPU</name>
<dbReference type="AlphaFoldDB" id="A0A0B7APD3"/>
<gene>
    <name evidence="1" type="primary">ORF127980</name>
</gene>
<reference evidence="1" key="1">
    <citation type="submission" date="2014-12" db="EMBL/GenBank/DDBJ databases">
        <title>Insight into the proteome of Arion vulgaris.</title>
        <authorList>
            <person name="Aradska J."/>
            <person name="Bulat T."/>
            <person name="Smidak R."/>
            <person name="Sarate P."/>
            <person name="Gangsoo J."/>
            <person name="Sialana F."/>
            <person name="Bilban M."/>
            <person name="Lubec G."/>
        </authorList>
    </citation>
    <scope>NUCLEOTIDE SEQUENCE</scope>
    <source>
        <tissue evidence="1">Skin</tissue>
    </source>
</reference>
<proteinExistence type="predicted"/>
<feature type="non-terminal residue" evidence="1">
    <location>
        <position position="71"/>
    </location>
</feature>
<protein>
    <submittedName>
        <fullName evidence="1">Uncharacterized protein</fullName>
    </submittedName>
</protein>
<organism evidence="1">
    <name type="scientific">Arion vulgaris</name>
    <dbReference type="NCBI Taxonomy" id="1028688"/>
    <lineage>
        <taxon>Eukaryota</taxon>
        <taxon>Metazoa</taxon>
        <taxon>Spiralia</taxon>
        <taxon>Lophotrochozoa</taxon>
        <taxon>Mollusca</taxon>
        <taxon>Gastropoda</taxon>
        <taxon>Heterobranchia</taxon>
        <taxon>Euthyneura</taxon>
        <taxon>Panpulmonata</taxon>
        <taxon>Eupulmonata</taxon>
        <taxon>Stylommatophora</taxon>
        <taxon>Helicina</taxon>
        <taxon>Arionoidea</taxon>
        <taxon>Arionidae</taxon>
        <taxon>Arion</taxon>
    </lineage>
</organism>
<sequence length="71" mass="8570">MPSLGRKEYFYRNQTTSTARLQEFELMIGVARKKAAEPTYEYAQQSTCMVSRWTLLEILQRRLEHLWTWPE</sequence>
<accession>A0A0B7APD3</accession>
<evidence type="ECO:0000313" key="1">
    <source>
        <dbReference type="EMBL" id="CEK81780.1"/>
    </source>
</evidence>